<keyword evidence="3" id="KW-1185">Reference proteome</keyword>
<evidence type="ECO:0000313" key="3">
    <source>
        <dbReference type="Proteomes" id="UP001155586"/>
    </source>
</evidence>
<dbReference type="InterPro" id="IPR011051">
    <property type="entry name" value="RmlC_Cupin_sf"/>
</dbReference>
<sequence>MSNVFSNLPSNLPEEIFEDLVATDNVRIERILSHGQSSPESGWYDQDENEWVIVLQGQGIIEFEGGRTVTLNSGDHINIKAREKHKVAGTAKDEITVWLAVFYK</sequence>
<dbReference type="InterPro" id="IPR013096">
    <property type="entry name" value="Cupin_2"/>
</dbReference>
<protein>
    <submittedName>
        <fullName evidence="2">Cupin domain-containing protein</fullName>
    </submittedName>
</protein>
<accession>A0A9X3CD41</accession>
<gene>
    <name evidence="2" type="ORF">MD483_06325</name>
</gene>
<dbReference type="AlphaFoldDB" id="A0A9X3CD41"/>
<dbReference type="Proteomes" id="UP001155586">
    <property type="component" value="Unassembled WGS sequence"/>
</dbReference>
<name>A0A9X3CD41_9VIBR</name>
<dbReference type="SUPFAM" id="SSF51182">
    <property type="entry name" value="RmlC-like cupins"/>
    <property type="match status" value="1"/>
</dbReference>
<evidence type="ECO:0000259" key="1">
    <source>
        <dbReference type="Pfam" id="PF07883"/>
    </source>
</evidence>
<feature type="domain" description="Cupin type-2" evidence="1">
    <location>
        <begin position="41"/>
        <end position="102"/>
    </location>
</feature>
<organism evidence="2 3">
    <name type="scientific">Vibrio paucivorans</name>
    <dbReference type="NCBI Taxonomy" id="2829489"/>
    <lineage>
        <taxon>Bacteria</taxon>
        <taxon>Pseudomonadati</taxon>
        <taxon>Pseudomonadota</taxon>
        <taxon>Gammaproteobacteria</taxon>
        <taxon>Vibrionales</taxon>
        <taxon>Vibrionaceae</taxon>
        <taxon>Vibrio</taxon>
    </lineage>
</organism>
<reference evidence="2" key="1">
    <citation type="submission" date="2022-02" db="EMBL/GenBank/DDBJ databases">
        <title>Vibrio sp. nov., a new bacterium isolated from Bohai sea, China.</title>
        <authorList>
            <person name="Yuan Y."/>
        </authorList>
    </citation>
    <scope>NUCLEOTIDE SEQUENCE</scope>
    <source>
        <strain evidence="2">DBSS07</strain>
    </source>
</reference>
<dbReference type="CDD" id="cd06981">
    <property type="entry name" value="cupin_reut_a1446"/>
    <property type="match status" value="1"/>
</dbReference>
<dbReference type="InterPro" id="IPR014710">
    <property type="entry name" value="RmlC-like_jellyroll"/>
</dbReference>
<dbReference type="RefSeq" id="WP_265686997.1">
    <property type="nucleotide sequence ID" value="NZ_JAKRRX010000024.1"/>
</dbReference>
<dbReference type="Pfam" id="PF07883">
    <property type="entry name" value="Cupin_2"/>
    <property type="match status" value="1"/>
</dbReference>
<proteinExistence type="predicted"/>
<comment type="caution">
    <text evidence="2">The sequence shown here is derived from an EMBL/GenBank/DDBJ whole genome shotgun (WGS) entry which is preliminary data.</text>
</comment>
<dbReference type="Gene3D" id="2.60.120.10">
    <property type="entry name" value="Jelly Rolls"/>
    <property type="match status" value="1"/>
</dbReference>
<evidence type="ECO:0000313" key="2">
    <source>
        <dbReference type="EMBL" id="MCW8333436.1"/>
    </source>
</evidence>
<dbReference type="EMBL" id="JAKRRX010000024">
    <property type="protein sequence ID" value="MCW8333436.1"/>
    <property type="molecule type" value="Genomic_DNA"/>
</dbReference>